<feature type="region of interest" description="Disordered" evidence="1">
    <location>
        <begin position="732"/>
        <end position="790"/>
    </location>
</feature>
<keyword evidence="4" id="KW-1185">Reference proteome</keyword>
<dbReference type="Gene3D" id="3.80.10.10">
    <property type="entry name" value="Ribonuclease Inhibitor"/>
    <property type="match status" value="2"/>
</dbReference>
<dbReference type="SMART" id="SM00256">
    <property type="entry name" value="FBOX"/>
    <property type="match status" value="1"/>
</dbReference>
<feature type="compositionally biased region" description="Basic and acidic residues" evidence="1">
    <location>
        <begin position="15"/>
        <end position="24"/>
    </location>
</feature>
<feature type="region of interest" description="Disordered" evidence="1">
    <location>
        <begin position="308"/>
        <end position="353"/>
    </location>
</feature>
<dbReference type="PANTHER" id="PTHR24330:SF19">
    <property type="entry name" value="MEDIATOR OF RNA POLYMERASE II TRANSCRIPTION SUBUNIT 29"/>
    <property type="match status" value="1"/>
</dbReference>
<dbReference type="AlphaFoldDB" id="A0A484BT28"/>
<dbReference type="Proteomes" id="UP000295192">
    <property type="component" value="Unassembled WGS sequence"/>
</dbReference>
<feature type="compositionally biased region" description="Pro residues" evidence="1">
    <location>
        <begin position="310"/>
        <end position="319"/>
    </location>
</feature>
<sequence>MNSVHNAFVAAQKRRLSDCEHKQADAPQPLPQEQPEPKQRKTEQQQQPQQQQQQQQVQQQQPQKHCLLSFCNELLYEIFKYLDTASILAMMLCSPHLESFLLDHRFWHNIDLSNAPLPLGILEEVLGRATEKTHTIKIRGPPSSQHVAGEFKQFTCTLTSVFPKVATQLKVLELQGVSLDFEYIHISEFPSSLKRLKLKDCSVKVGDHVKSIFHTIEKQLIHLEDLSIEDNNWFEPYYIMALSKLPSLRRLSLKGCQMMCKFVPYGSMAARFGFQNLEVLDLRLTPINNSDLQCFSAIEGLKELLLESPPNLPQEPPCPTKTTNGNVPGTEESPVPVPDQLKMLNDDEPSTSRAAMEHLRACKIAAQSQDANAEAPKPASETYTSDNCNFRKDASDAAKPSGSTAKRSGCLSSGSDDEDTSSTSASSSDKSDNAAAHSTGHSSSDPDGNGGIQSPLVVIALPSVARHSPAPAENQQSADENPEPAPAAAAAVAAADADADAASAAAADAAVGAAADGGVEAPRAYIYVQNGPPVDGQRPQVMASLIEQMVDQIHTLRGNQPAHSRFLRRRDQVIYMNPQAIAEPLLVMQSRRTHRIQPRGNLEQVVQHPMFWNMLDPLDRDYSRRMRCRPPVSQLPPQCYVSDRAMYSFGRAYPVQSDVVWIRNSNRSSNNRLERIELRNYPHITNYTLEHLVQCSPNLVYIDVSGTSVTSLGLRKFKKLKPECEVVATHLSMDEQPEQGETELLVQVQPENEEQQQQQQQPPQDENLDEVAAEAGADAEAEPEPQLDAP</sequence>
<evidence type="ECO:0000313" key="4">
    <source>
        <dbReference type="Proteomes" id="UP000295192"/>
    </source>
</evidence>
<evidence type="ECO:0000256" key="1">
    <source>
        <dbReference type="SAM" id="MobiDB-lite"/>
    </source>
</evidence>
<dbReference type="InterPro" id="IPR036047">
    <property type="entry name" value="F-box-like_dom_sf"/>
</dbReference>
<comment type="caution">
    <text evidence="3">The sequence shown here is derived from an EMBL/GenBank/DDBJ whole genome shotgun (WGS) entry which is preliminary data.</text>
</comment>
<evidence type="ECO:0000259" key="2">
    <source>
        <dbReference type="SMART" id="SM00256"/>
    </source>
</evidence>
<proteinExistence type="predicted"/>
<dbReference type="Pfam" id="PF00646">
    <property type="entry name" value="F-box"/>
    <property type="match status" value="1"/>
</dbReference>
<dbReference type="PANTHER" id="PTHR24330">
    <property type="entry name" value="HOMEOBOX PROTEIN BARH-LIKE"/>
    <property type="match status" value="1"/>
</dbReference>
<dbReference type="SUPFAM" id="SSF52047">
    <property type="entry name" value="RNI-like"/>
    <property type="match status" value="1"/>
</dbReference>
<feature type="region of interest" description="Disordered" evidence="1">
    <location>
        <begin position="367"/>
        <end position="454"/>
    </location>
</feature>
<gene>
    <name evidence="3" type="ORF">AWZ03_002167</name>
</gene>
<name>A0A484BT28_DRONA</name>
<dbReference type="OrthoDB" id="9856535at2759"/>
<dbReference type="SUPFAM" id="SSF81383">
    <property type="entry name" value="F-box domain"/>
    <property type="match status" value="1"/>
</dbReference>
<accession>A0A484BT28</accession>
<organism evidence="3 4">
    <name type="scientific">Drosophila navojoa</name>
    <name type="common">Fruit fly</name>
    <dbReference type="NCBI Taxonomy" id="7232"/>
    <lineage>
        <taxon>Eukaryota</taxon>
        <taxon>Metazoa</taxon>
        <taxon>Ecdysozoa</taxon>
        <taxon>Arthropoda</taxon>
        <taxon>Hexapoda</taxon>
        <taxon>Insecta</taxon>
        <taxon>Pterygota</taxon>
        <taxon>Neoptera</taxon>
        <taxon>Endopterygota</taxon>
        <taxon>Diptera</taxon>
        <taxon>Brachycera</taxon>
        <taxon>Muscomorpha</taxon>
        <taxon>Ephydroidea</taxon>
        <taxon>Drosophilidae</taxon>
        <taxon>Drosophila</taxon>
    </lineage>
</organism>
<evidence type="ECO:0000313" key="3">
    <source>
        <dbReference type="EMBL" id="TDG51372.1"/>
    </source>
</evidence>
<dbReference type="InterPro" id="IPR032675">
    <property type="entry name" value="LRR_dom_sf"/>
</dbReference>
<feature type="compositionally biased region" description="Low complexity" evidence="1">
    <location>
        <begin position="44"/>
        <end position="57"/>
    </location>
</feature>
<dbReference type="EMBL" id="LSRL02000009">
    <property type="protein sequence ID" value="TDG51372.1"/>
    <property type="molecule type" value="Genomic_DNA"/>
</dbReference>
<reference evidence="3 4" key="1">
    <citation type="journal article" date="2019" name="J. Hered.">
        <title>An Improved Genome Assembly for Drosophila navojoa, the Basal Species in the mojavensis Cluster.</title>
        <authorList>
            <person name="Vanderlinde T."/>
            <person name="Dupim E.G."/>
            <person name="Nazario-Yepiz N.O."/>
            <person name="Carvalho A.B."/>
        </authorList>
    </citation>
    <scope>NUCLEOTIDE SEQUENCE [LARGE SCALE GENOMIC DNA]</scope>
    <source>
        <strain evidence="3">Navoj_Jal97</strain>
        <tissue evidence="3">Whole organism</tissue>
    </source>
</reference>
<dbReference type="STRING" id="7232.A0A484BT28"/>
<feature type="compositionally biased region" description="Acidic residues" evidence="1">
    <location>
        <begin position="766"/>
        <end position="790"/>
    </location>
</feature>
<dbReference type="InterPro" id="IPR052145">
    <property type="entry name" value="Mediator/Homeobox_domain"/>
</dbReference>
<dbReference type="InterPro" id="IPR001810">
    <property type="entry name" value="F-box_dom"/>
</dbReference>
<dbReference type="OMA" id="FEPYYIM"/>
<feature type="compositionally biased region" description="Low complexity" evidence="1">
    <location>
        <begin position="421"/>
        <end position="438"/>
    </location>
</feature>
<feature type="region of interest" description="Disordered" evidence="1">
    <location>
        <begin position="12"/>
        <end position="57"/>
    </location>
</feature>
<feature type="domain" description="F-box" evidence="2">
    <location>
        <begin position="70"/>
        <end position="110"/>
    </location>
</feature>
<feature type="region of interest" description="Disordered" evidence="1">
    <location>
        <begin position="467"/>
        <end position="492"/>
    </location>
</feature>
<protein>
    <recommendedName>
        <fullName evidence="2">F-box domain-containing protein</fullName>
    </recommendedName>
</protein>
<feature type="compositionally biased region" description="Low complexity" evidence="1">
    <location>
        <begin position="743"/>
        <end position="765"/>
    </location>
</feature>